<evidence type="ECO:0000259" key="1">
    <source>
        <dbReference type="Pfam" id="PF04921"/>
    </source>
</evidence>
<organism evidence="2 3">
    <name type="scientific">Bonamia ostreae</name>
    <dbReference type="NCBI Taxonomy" id="126728"/>
    <lineage>
        <taxon>Eukaryota</taxon>
        <taxon>Sar</taxon>
        <taxon>Rhizaria</taxon>
        <taxon>Endomyxa</taxon>
        <taxon>Ascetosporea</taxon>
        <taxon>Haplosporida</taxon>
        <taxon>Bonamia</taxon>
    </lineage>
</organism>
<dbReference type="EMBL" id="JBDODL010004921">
    <property type="protein sequence ID" value="MES1923156.1"/>
    <property type="molecule type" value="Genomic_DNA"/>
</dbReference>
<keyword evidence="3" id="KW-1185">Reference proteome</keyword>
<dbReference type="Proteomes" id="UP001439008">
    <property type="component" value="Unassembled WGS sequence"/>
</dbReference>
<gene>
    <name evidence="2" type="ORF">MHBO_004701</name>
</gene>
<comment type="caution">
    <text evidence="2">The sequence shown here is derived from an EMBL/GenBank/DDBJ whole genome shotgun (WGS) entry which is preliminary data.</text>
</comment>
<evidence type="ECO:0000313" key="3">
    <source>
        <dbReference type="Proteomes" id="UP001439008"/>
    </source>
</evidence>
<dbReference type="InterPro" id="IPR007005">
    <property type="entry name" value="XAP5"/>
</dbReference>
<dbReference type="Pfam" id="PF04921">
    <property type="entry name" value="XAP5"/>
    <property type="match status" value="1"/>
</dbReference>
<feature type="non-terminal residue" evidence="2">
    <location>
        <position position="1"/>
    </location>
</feature>
<dbReference type="PANTHER" id="PTHR12722">
    <property type="entry name" value="XAP-5 PROTEIN-RELATED"/>
    <property type="match status" value="1"/>
</dbReference>
<feature type="domain" description="FAM50A/XAP5 C-terminal" evidence="1">
    <location>
        <begin position="1"/>
        <end position="84"/>
    </location>
</feature>
<proteinExistence type="predicted"/>
<evidence type="ECO:0000313" key="2">
    <source>
        <dbReference type="EMBL" id="MES1923156.1"/>
    </source>
</evidence>
<name>A0ABV2AUP8_9EUKA</name>
<dbReference type="PANTHER" id="PTHR12722:SF0">
    <property type="entry name" value="PROTEIN FAM50A"/>
    <property type="match status" value="1"/>
</dbReference>
<protein>
    <recommendedName>
        <fullName evidence="1">FAM50A/XAP5 C-terminal domain-containing protein</fullName>
    </recommendedName>
</protein>
<sequence>IEKGKTIGNFLEIVKERLSDVFMEFKSVPTDELLYVKSDSIIPHNYTFYELIATKALGKSGSLFILDEAVEEIDDFGNKISVQRDEVFRNNLKFPNLIFSATAER</sequence>
<accession>A0ABV2AUP8</accession>
<reference evidence="2 3" key="1">
    <citation type="journal article" date="2024" name="BMC Biol.">
        <title>Comparative genomics of Ascetosporea gives new insight into the evolutionary basis for animal parasitism in Rhizaria.</title>
        <authorList>
            <person name="Hiltunen Thoren M."/>
            <person name="Onut-Brannstrom I."/>
            <person name="Alfjorden A."/>
            <person name="Peckova H."/>
            <person name="Swords F."/>
            <person name="Hooper C."/>
            <person name="Holzer A.S."/>
            <person name="Bass D."/>
            <person name="Burki F."/>
        </authorList>
    </citation>
    <scope>NUCLEOTIDE SEQUENCE [LARGE SCALE GENOMIC DNA]</scope>
    <source>
        <strain evidence="2">20-A016</strain>
    </source>
</reference>
<dbReference type="InterPro" id="IPR048337">
    <property type="entry name" value="FAM50A/XAP5_C"/>
</dbReference>